<keyword evidence="6" id="KW-0808">Transferase</keyword>
<dbReference type="InterPro" id="IPR035895">
    <property type="entry name" value="HPr-like_sf"/>
</dbReference>
<dbReference type="RefSeq" id="WP_012827896.1">
    <property type="nucleotide sequence ID" value="NC_013440.1"/>
</dbReference>
<evidence type="ECO:0000313" key="7">
    <source>
        <dbReference type="Proteomes" id="UP000001880"/>
    </source>
</evidence>
<dbReference type="OrthoDB" id="9798965at2"/>
<proteinExistence type="inferred from homology"/>
<keyword evidence="7" id="KW-1185">Reference proteome</keyword>
<dbReference type="PANTHER" id="PTHR33705">
    <property type="entry name" value="PHOSPHOCARRIER PROTEIN HPR"/>
    <property type="match status" value="1"/>
</dbReference>
<dbReference type="CDD" id="cd00367">
    <property type="entry name" value="PTS-HPr_like"/>
    <property type="match status" value="1"/>
</dbReference>
<name>D0LNB1_HALO1</name>
<dbReference type="PROSITE" id="PS00369">
    <property type="entry name" value="PTS_HPR_HIS"/>
    <property type="match status" value="1"/>
</dbReference>
<evidence type="ECO:0000313" key="6">
    <source>
        <dbReference type="EMBL" id="ACY15288.1"/>
    </source>
</evidence>
<dbReference type="Proteomes" id="UP000001880">
    <property type="component" value="Chromosome"/>
</dbReference>
<evidence type="ECO:0000259" key="5">
    <source>
        <dbReference type="PROSITE" id="PS51350"/>
    </source>
</evidence>
<dbReference type="PANTHER" id="PTHR33705:SF2">
    <property type="entry name" value="PHOSPHOCARRIER PROTEIN NPR"/>
    <property type="match status" value="1"/>
</dbReference>
<comment type="similarity">
    <text evidence="2">Belongs to the HPr family.</text>
</comment>
<evidence type="ECO:0000256" key="4">
    <source>
        <dbReference type="ARBA" id="ARBA00022683"/>
    </source>
</evidence>
<sequence>MDADTFEISVEIVNELGLHARAATKLVQLAGKYPCQVFVEKDGQEANGKSIMGVLMLVASKGSVITIRTRGPQACEAGEALAELVSERFGEDK</sequence>
<feature type="domain" description="HPr" evidence="5">
    <location>
        <begin position="5"/>
        <end position="92"/>
    </location>
</feature>
<dbReference type="HOGENOM" id="CLU_136230_1_1_7"/>
<dbReference type="EMBL" id="CP001804">
    <property type="protein sequence ID" value="ACY15288.1"/>
    <property type="molecule type" value="Genomic_DNA"/>
</dbReference>
<dbReference type="AlphaFoldDB" id="D0LNB1"/>
<dbReference type="KEGG" id="hoh:Hoch_2760"/>
<dbReference type="InterPro" id="IPR001020">
    <property type="entry name" value="PTS_HPr_His_P_site"/>
</dbReference>
<dbReference type="PRINTS" id="PR00107">
    <property type="entry name" value="PHOSPHOCPHPR"/>
</dbReference>
<evidence type="ECO:0000256" key="3">
    <source>
        <dbReference type="ARBA" id="ARBA00022490"/>
    </source>
</evidence>
<keyword evidence="3" id="KW-0963">Cytoplasm</keyword>
<dbReference type="GO" id="GO:0009401">
    <property type="term" value="P:phosphoenolpyruvate-dependent sugar phosphotransferase system"/>
    <property type="evidence" value="ECO:0007669"/>
    <property type="project" value="UniProtKB-KW"/>
</dbReference>
<gene>
    <name evidence="6" type="ordered locus">Hoch_2760</name>
</gene>
<dbReference type="InterPro" id="IPR050399">
    <property type="entry name" value="HPr"/>
</dbReference>
<protein>
    <submittedName>
        <fullName evidence="6">Phosphotransferase system, phosphocarrier protein HPr</fullName>
    </submittedName>
</protein>
<accession>D0LNB1</accession>
<dbReference type="STRING" id="502025.Hoch_2760"/>
<reference evidence="6 7" key="1">
    <citation type="journal article" date="2010" name="Stand. Genomic Sci.">
        <title>Complete genome sequence of Haliangium ochraceum type strain (SMP-2).</title>
        <authorList>
            <consortium name="US DOE Joint Genome Institute (JGI-PGF)"/>
            <person name="Ivanova N."/>
            <person name="Daum C."/>
            <person name="Lang E."/>
            <person name="Abt B."/>
            <person name="Kopitz M."/>
            <person name="Saunders E."/>
            <person name="Lapidus A."/>
            <person name="Lucas S."/>
            <person name="Glavina Del Rio T."/>
            <person name="Nolan M."/>
            <person name="Tice H."/>
            <person name="Copeland A."/>
            <person name="Cheng J.F."/>
            <person name="Chen F."/>
            <person name="Bruce D."/>
            <person name="Goodwin L."/>
            <person name="Pitluck S."/>
            <person name="Mavromatis K."/>
            <person name="Pati A."/>
            <person name="Mikhailova N."/>
            <person name="Chen A."/>
            <person name="Palaniappan K."/>
            <person name="Land M."/>
            <person name="Hauser L."/>
            <person name="Chang Y.J."/>
            <person name="Jeffries C.D."/>
            <person name="Detter J.C."/>
            <person name="Brettin T."/>
            <person name="Rohde M."/>
            <person name="Goker M."/>
            <person name="Bristow J."/>
            <person name="Markowitz V."/>
            <person name="Eisen J.A."/>
            <person name="Hugenholtz P."/>
            <person name="Kyrpides N.C."/>
            <person name="Klenk H.P."/>
        </authorList>
    </citation>
    <scope>NUCLEOTIDE SEQUENCE [LARGE SCALE GENOMIC DNA]</scope>
    <source>
        <strain evidence="7">DSM 14365 / CIP 107738 / JCM 11303 / AJ 13395 / SMP-2</strain>
    </source>
</reference>
<dbReference type="Gene3D" id="3.30.1340.10">
    <property type="entry name" value="HPr-like"/>
    <property type="match status" value="1"/>
</dbReference>
<organism evidence="6 7">
    <name type="scientific">Haliangium ochraceum (strain DSM 14365 / JCM 11303 / SMP-2)</name>
    <dbReference type="NCBI Taxonomy" id="502025"/>
    <lineage>
        <taxon>Bacteria</taxon>
        <taxon>Pseudomonadati</taxon>
        <taxon>Myxococcota</taxon>
        <taxon>Polyangia</taxon>
        <taxon>Haliangiales</taxon>
        <taxon>Kofleriaceae</taxon>
        <taxon>Haliangium</taxon>
    </lineage>
</organism>
<dbReference type="Pfam" id="PF00381">
    <property type="entry name" value="PTS-HPr"/>
    <property type="match status" value="1"/>
</dbReference>
<evidence type="ECO:0000256" key="2">
    <source>
        <dbReference type="ARBA" id="ARBA00010736"/>
    </source>
</evidence>
<keyword evidence="4" id="KW-0598">Phosphotransferase system</keyword>
<dbReference type="NCBIfam" id="TIGR01003">
    <property type="entry name" value="PTS_HPr_family"/>
    <property type="match status" value="1"/>
</dbReference>
<dbReference type="SUPFAM" id="SSF55594">
    <property type="entry name" value="HPr-like"/>
    <property type="match status" value="1"/>
</dbReference>
<dbReference type="eggNOG" id="COG1925">
    <property type="taxonomic scope" value="Bacteria"/>
</dbReference>
<evidence type="ECO:0000256" key="1">
    <source>
        <dbReference type="ARBA" id="ARBA00004496"/>
    </source>
</evidence>
<comment type="subcellular location">
    <subcellularLocation>
        <location evidence="1">Cytoplasm</location>
    </subcellularLocation>
</comment>
<dbReference type="PROSITE" id="PS51350">
    <property type="entry name" value="PTS_HPR_DOM"/>
    <property type="match status" value="1"/>
</dbReference>
<dbReference type="GO" id="GO:0016740">
    <property type="term" value="F:transferase activity"/>
    <property type="evidence" value="ECO:0007669"/>
    <property type="project" value="UniProtKB-KW"/>
</dbReference>
<dbReference type="InterPro" id="IPR000032">
    <property type="entry name" value="HPr-like"/>
</dbReference>
<dbReference type="GO" id="GO:0005737">
    <property type="term" value="C:cytoplasm"/>
    <property type="evidence" value="ECO:0007669"/>
    <property type="project" value="UniProtKB-SubCell"/>
</dbReference>